<dbReference type="EMBL" id="JAAVJH010000018">
    <property type="protein sequence ID" value="NJR80458.1"/>
    <property type="molecule type" value="Genomic_DNA"/>
</dbReference>
<evidence type="ECO:0000313" key="2">
    <source>
        <dbReference type="Proteomes" id="UP000732399"/>
    </source>
</evidence>
<keyword evidence="2" id="KW-1185">Reference proteome</keyword>
<comment type="caution">
    <text evidence="1">The sequence shown here is derived from an EMBL/GenBank/DDBJ whole genome shotgun (WGS) entry which is preliminary data.</text>
</comment>
<dbReference type="RefSeq" id="WP_168136012.1">
    <property type="nucleotide sequence ID" value="NZ_JAAVJH010000018.1"/>
</dbReference>
<dbReference type="Proteomes" id="UP000732399">
    <property type="component" value="Unassembled WGS sequence"/>
</dbReference>
<sequence>MLLLAEGRRRAAEVSQQDRAWLAWHIAAFQRAKKMPRLSELSGKKKAAVKRRRGMSIDQLQTMAAMWAAATPKEGGDV</sequence>
<reference evidence="1 2" key="1">
    <citation type="submission" date="2020-03" db="EMBL/GenBank/DDBJ databases">
        <authorList>
            <person name="Wang L."/>
            <person name="He N."/>
            <person name="Li Y."/>
            <person name="Fang Y."/>
            <person name="Zhang F."/>
        </authorList>
    </citation>
    <scope>NUCLEOTIDE SEQUENCE [LARGE SCALE GENOMIC DNA]</scope>
    <source>
        <strain evidence="1 2">36D10-4-7</strain>
    </source>
</reference>
<protein>
    <submittedName>
        <fullName evidence="1">Uncharacterized protein</fullName>
    </submittedName>
</protein>
<accession>A0ABX1CR83</accession>
<gene>
    <name evidence="1" type="ORF">HBH26_17915</name>
</gene>
<evidence type="ECO:0000313" key="1">
    <source>
        <dbReference type="EMBL" id="NJR80458.1"/>
    </source>
</evidence>
<proteinExistence type="predicted"/>
<name>A0ABX1CR83_9SPHN</name>
<organism evidence="1 2">
    <name type="scientific">Sphingomonas corticis</name>
    <dbReference type="NCBI Taxonomy" id="2722791"/>
    <lineage>
        <taxon>Bacteria</taxon>
        <taxon>Pseudomonadati</taxon>
        <taxon>Pseudomonadota</taxon>
        <taxon>Alphaproteobacteria</taxon>
        <taxon>Sphingomonadales</taxon>
        <taxon>Sphingomonadaceae</taxon>
        <taxon>Sphingomonas</taxon>
    </lineage>
</organism>